<dbReference type="AlphaFoldDB" id="A2EFQ6"/>
<dbReference type="RefSeq" id="XP_001320774.1">
    <property type="nucleotide sequence ID" value="XM_001320739.1"/>
</dbReference>
<feature type="repeat" description="ANK" evidence="3">
    <location>
        <begin position="631"/>
        <end position="655"/>
    </location>
</feature>
<dbReference type="InParanoid" id="A2EFQ6"/>
<dbReference type="PANTHER" id="PTHR24198:SF165">
    <property type="entry name" value="ANKYRIN REPEAT-CONTAINING PROTEIN-RELATED"/>
    <property type="match status" value="1"/>
</dbReference>
<accession>A2EFQ6</accession>
<dbReference type="PROSITE" id="PS50297">
    <property type="entry name" value="ANK_REP_REGION"/>
    <property type="match status" value="1"/>
</dbReference>
<dbReference type="InterPro" id="IPR036770">
    <property type="entry name" value="Ankyrin_rpt-contain_sf"/>
</dbReference>
<dbReference type="SUPFAM" id="SSF48403">
    <property type="entry name" value="Ankyrin repeat"/>
    <property type="match status" value="2"/>
</dbReference>
<reference evidence="4" key="2">
    <citation type="journal article" date="2007" name="Science">
        <title>Draft genome sequence of the sexually transmitted pathogen Trichomonas vaginalis.</title>
        <authorList>
            <person name="Carlton J.M."/>
            <person name="Hirt R.P."/>
            <person name="Silva J.C."/>
            <person name="Delcher A.L."/>
            <person name="Schatz M."/>
            <person name="Zhao Q."/>
            <person name="Wortman J.R."/>
            <person name="Bidwell S.L."/>
            <person name="Alsmark U.C.M."/>
            <person name="Besteiro S."/>
            <person name="Sicheritz-Ponten T."/>
            <person name="Noel C.J."/>
            <person name="Dacks J.B."/>
            <person name="Foster P.G."/>
            <person name="Simillion C."/>
            <person name="Van de Peer Y."/>
            <person name="Miranda-Saavedra D."/>
            <person name="Barton G.J."/>
            <person name="Westrop G.D."/>
            <person name="Mueller S."/>
            <person name="Dessi D."/>
            <person name="Fiori P.L."/>
            <person name="Ren Q."/>
            <person name="Paulsen I."/>
            <person name="Zhang H."/>
            <person name="Bastida-Corcuera F.D."/>
            <person name="Simoes-Barbosa A."/>
            <person name="Brown M.T."/>
            <person name="Hayes R.D."/>
            <person name="Mukherjee M."/>
            <person name="Okumura C.Y."/>
            <person name="Schneider R."/>
            <person name="Smith A.J."/>
            <person name="Vanacova S."/>
            <person name="Villalvazo M."/>
            <person name="Haas B.J."/>
            <person name="Pertea M."/>
            <person name="Feldblyum T.V."/>
            <person name="Utterback T.R."/>
            <person name="Shu C.L."/>
            <person name="Osoegawa K."/>
            <person name="de Jong P.J."/>
            <person name="Hrdy I."/>
            <person name="Horvathova L."/>
            <person name="Zubacova Z."/>
            <person name="Dolezal P."/>
            <person name="Malik S.B."/>
            <person name="Logsdon J.M. Jr."/>
            <person name="Henze K."/>
            <person name="Gupta A."/>
            <person name="Wang C.C."/>
            <person name="Dunne R.L."/>
            <person name="Upcroft J.A."/>
            <person name="Upcroft P."/>
            <person name="White O."/>
            <person name="Salzberg S.L."/>
            <person name="Tang P."/>
            <person name="Chiu C.-H."/>
            <person name="Lee Y.-S."/>
            <person name="Embley T.M."/>
            <person name="Coombs G.H."/>
            <person name="Mottram J.C."/>
            <person name="Tachezy J."/>
            <person name="Fraser-Liggett C.M."/>
            <person name="Johnson P.J."/>
        </authorList>
    </citation>
    <scope>NUCLEOTIDE SEQUENCE [LARGE SCALE GENOMIC DNA]</scope>
    <source>
        <strain evidence="4">G3</strain>
    </source>
</reference>
<evidence type="ECO:0000256" key="2">
    <source>
        <dbReference type="ARBA" id="ARBA00023043"/>
    </source>
</evidence>
<dbReference type="SMART" id="SM00248">
    <property type="entry name" value="ANK"/>
    <property type="match status" value="12"/>
</dbReference>
<dbReference type="eggNOG" id="KOG0504">
    <property type="taxonomic scope" value="Eukaryota"/>
</dbReference>
<keyword evidence="2 3" id="KW-0040">ANK repeat</keyword>
<dbReference type="EMBL" id="DS113376">
    <property type="protein sequence ID" value="EAY08551.1"/>
    <property type="molecule type" value="Genomic_DNA"/>
</dbReference>
<dbReference type="Proteomes" id="UP000001542">
    <property type="component" value="Unassembled WGS sequence"/>
</dbReference>
<feature type="repeat" description="ANK" evidence="3">
    <location>
        <begin position="426"/>
        <end position="459"/>
    </location>
</feature>
<protein>
    <recommendedName>
        <fullName evidence="6">DUF3447 domain-containing protein</fullName>
    </recommendedName>
</protein>
<keyword evidence="5" id="KW-1185">Reference proteome</keyword>
<dbReference type="Pfam" id="PF13637">
    <property type="entry name" value="Ank_4"/>
    <property type="match status" value="1"/>
</dbReference>
<reference evidence="4" key="1">
    <citation type="submission" date="2006-10" db="EMBL/GenBank/DDBJ databases">
        <authorList>
            <person name="Amadeo P."/>
            <person name="Zhao Q."/>
            <person name="Wortman J."/>
            <person name="Fraser-Liggett C."/>
            <person name="Carlton J."/>
        </authorList>
    </citation>
    <scope>NUCLEOTIDE SEQUENCE</scope>
    <source>
        <strain evidence="4">G3</strain>
    </source>
</reference>
<evidence type="ECO:0000313" key="5">
    <source>
        <dbReference type="Proteomes" id="UP000001542"/>
    </source>
</evidence>
<dbReference type="Pfam" id="PF00023">
    <property type="entry name" value="Ank"/>
    <property type="match status" value="1"/>
</dbReference>
<evidence type="ECO:0000256" key="1">
    <source>
        <dbReference type="ARBA" id="ARBA00022737"/>
    </source>
</evidence>
<dbReference type="VEuPathDB" id="TrichDB:TVAGG3_0062630"/>
<feature type="repeat" description="ANK" evidence="3">
    <location>
        <begin position="665"/>
        <end position="698"/>
    </location>
</feature>
<name>A2EFQ6_TRIV3</name>
<dbReference type="VEuPathDB" id="TrichDB:TVAG_487780"/>
<dbReference type="STRING" id="5722.A2EFQ6"/>
<dbReference type="PANTHER" id="PTHR24198">
    <property type="entry name" value="ANKYRIN REPEAT AND PROTEIN KINASE DOMAIN-CONTAINING PROTEIN"/>
    <property type="match status" value="1"/>
</dbReference>
<gene>
    <name evidence="4" type="ORF">TVAG_487780</name>
</gene>
<proteinExistence type="predicted"/>
<organism evidence="4 5">
    <name type="scientific">Trichomonas vaginalis (strain ATCC PRA-98 / G3)</name>
    <dbReference type="NCBI Taxonomy" id="412133"/>
    <lineage>
        <taxon>Eukaryota</taxon>
        <taxon>Metamonada</taxon>
        <taxon>Parabasalia</taxon>
        <taxon>Trichomonadida</taxon>
        <taxon>Trichomonadidae</taxon>
        <taxon>Trichomonas</taxon>
    </lineage>
</organism>
<keyword evidence="1" id="KW-0677">Repeat</keyword>
<sequence>MNMREFFEPLRNGPLTKEQEAEEIENITQLQNLLMNLKNTKIEFSIPILKESIYYKDIHYYNQFISNVYFAAEYQPQSIPELAKLTAEVIYNHKEEQKRMCRALIKWGIYSHLAESNSELHSCRLCFIKNCLDISLFDTKLLVVIINDFWKTCSQRRYHLCRLFEWFAPQILIGDPTFFMHLLSIVDYENISGHLPSQFGELLSNFESLRDNNWMLWNILIKNVTTDDSIERILKNNDIIKLKEIISDPTFDINQRISPHCFEPSWFIQNHPNLIQYAAYFNSVDCFSYLIEKGCDVNAKDDKGNTLIDFCVAGNSIECFNLIKNNKTDFTNSLHIAALFHNYSLFQHLFRSCCHDLNAISLIYGTVINNIVSSNNLRLTKFYVENEKSSINEDLMRYAARVGSRDVLRYFLAMNDKLDINSKDENGKTALSLSAISGHFNIIHELLSMPDLDINMKDKDGNTALLIAAKNADSTSILTLMMSEKLYLDAQDNDGNTALHIGSLDNCLDVVKTLCNSKDINPNVLNKEGDAPIHIATRNPDSCGTHFVRNMVKSEQGSEVKLEVYIREQNRIVHVDILKFLVTHPKIDVNLKSAIGWSPLHYVARYGHYQLGNILYQYKMKELDVNIRDRNMRTPLHVACESGRFEMACFLIQPGNCNINAQDMFGQTPLHKAVLADNSEICHMMTLRDETDLNIQDKYGRTALMIAAIKGRIGSIRILARNLRINLDLTDKTGMTALQHAVKNGRKYCAELLRIAADLCDMPDSEDNSNAGDDNDQI</sequence>
<dbReference type="Pfam" id="PF12796">
    <property type="entry name" value="Ank_2"/>
    <property type="match status" value="3"/>
</dbReference>
<evidence type="ECO:0000256" key="3">
    <source>
        <dbReference type="PROSITE-ProRule" id="PRU00023"/>
    </source>
</evidence>
<dbReference type="SMR" id="A2EFQ6"/>
<evidence type="ECO:0008006" key="6">
    <source>
        <dbReference type="Google" id="ProtNLM"/>
    </source>
</evidence>
<dbReference type="OrthoDB" id="194358at2759"/>
<dbReference type="PROSITE" id="PS50088">
    <property type="entry name" value="ANK_REPEAT"/>
    <property type="match status" value="3"/>
</dbReference>
<dbReference type="Gene3D" id="1.25.40.20">
    <property type="entry name" value="Ankyrin repeat-containing domain"/>
    <property type="match status" value="4"/>
</dbReference>
<dbReference type="KEGG" id="tva:4766452"/>
<dbReference type="InterPro" id="IPR002110">
    <property type="entry name" value="Ankyrin_rpt"/>
</dbReference>
<evidence type="ECO:0000313" key="4">
    <source>
        <dbReference type="EMBL" id="EAY08551.1"/>
    </source>
</evidence>